<comment type="caution">
    <text evidence="9">The sequence shown here is derived from an EMBL/GenBank/DDBJ whole genome shotgun (WGS) entry which is preliminary data.</text>
</comment>
<dbReference type="PROSITE" id="PS00691">
    <property type="entry name" value="DNA_PHOTOLYASES_1_2"/>
    <property type="match status" value="1"/>
</dbReference>
<comment type="similarity">
    <text evidence="3">Belongs to the DNA photolyase class-1 family.</text>
</comment>
<comment type="similarity">
    <text evidence="7">Belongs to the DNA photolyase family.</text>
</comment>
<evidence type="ECO:0000256" key="4">
    <source>
        <dbReference type="ARBA" id="ARBA00022630"/>
    </source>
</evidence>
<comment type="cofactor">
    <cofactor evidence="1">
        <name>(6R)-5,10-methylene-5,6,7,8-tetrahydrofolate</name>
        <dbReference type="ChEBI" id="CHEBI:15636"/>
    </cofactor>
</comment>
<dbReference type="Pfam" id="PF00875">
    <property type="entry name" value="DNA_photolyase"/>
    <property type="match status" value="1"/>
</dbReference>
<dbReference type="PROSITE" id="PS00394">
    <property type="entry name" value="DNA_PHOTOLYASES_1_1"/>
    <property type="match status" value="1"/>
</dbReference>
<evidence type="ECO:0000256" key="7">
    <source>
        <dbReference type="RuleBase" id="RU004182"/>
    </source>
</evidence>
<dbReference type="Proteomes" id="UP001201549">
    <property type="component" value="Unassembled WGS sequence"/>
</dbReference>
<dbReference type="GO" id="GO:0003904">
    <property type="term" value="F:deoxyribodipyrimidine photo-lyase activity"/>
    <property type="evidence" value="ECO:0007669"/>
    <property type="project" value="UniProtKB-EC"/>
</dbReference>
<accession>A0ABT2FFC3</accession>
<dbReference type="EC" id="4.1.99.3" evidence="9"/>
<evidence type="ECO:0000313" key="9">
    <source>
        <dbReference type="EMBL" id="MCS4554977.1"/>
    </source>
</evidence>
<dbReference type="Gene3D" id="1.25.40.80">
    <property type="match status" value="1"/>
</dbReference>
<dbReference type="PANTHER" id="PTHR11455:SF9">
    <property type="entry name" value="CRYPTOCHROME CIRCADIAN CLOCK 5 ISOFORM X1"/>
    <property type="match status" value="1"/>
</dbReference>
<dbReference type="InterPro" id="IPR005101">
    <property type="entry name" value="Cryptochr/Photolyase_FAD-bd"/>
</dbReference>
<dbReference type="InterPro" id="IPR002081">
    <property type="entry name" value="Cryptochrome/DNA_photolyase_1"/>
</dbReference>
<dbReference type="Gene3D" id="1.10.579.10">
    <property type="entry name" value="DNA Cyclobutane Dipyrimidine Photolyase, subunit A, domain 3"/>
    <property type="match status" value="1"/>
</dbReference>
<dbReference type="Pfam" id="PF03441">
    <property type="entry name" value="FAD_binding_7"/>
    <property type="match status" value="1"/>
</dbReference>
<reference evidence="10" key="1">
    <citation type="submission" date="2023-07" db="EMBL/GenBank/DDBJ databases">
        <title>Shewanella mangrovi sp. nov., an acetaldehyde- degrading bacterium isolated from mangrove sediment.</title>
        <authorList>
            <person name="Liu Y."/>
        </authorList>
    </citation>
    <scope>NUCLEOTIDE SEQUENCE [LARGE SCALE GENOMIC DNA]</scope>
    <source>
        <strain evidence="10">C32</strain>
    </source>
</reference>
<dbReference type="InterPro" id="IPR018394">
    <property type="entry name" value="DNA_photolyase_1_CS_C"/>
</dbReference>
<name>A0ABT2FFC3_9GAMM</name>
<feature type="domain" description="Photolyase/cryptochrome alpha/beta" evidence="8">
    <location>
        <begin position="9"/>
        <end position="142"/>
    </location>
</feature>
<dbReference type="PRINTS" id="PR00147">
    <property type="entry name" value="DNAPHOTLYASE"/>
</dbReference>
<keyword evidence="6 7" id="KW-0157">Chromophore</keyword>
<evidence type="ECO:0000256" key="2">
    <source>
        <dbReference type="ARBA" id="ARBA00001974"/>
    </source>
</evidence>
<evidence type="ECO:0000313" key="10">
    <source>
        <dbReference type="Proteomes" id="UP001201549"/>
    </source>
</evidence>
<dbReference type="EMBL" id="JAKOGG010000001">
    <property type="protein sequence ID" value="MCS4554977.1"/>
    <property type="molecule type" value="Genomic_DNA"/>
</dbReference>
<dbReference type="PROSITE" id="PS51645">
    <property type="entry name" value="PHR_CRY_ALPHA_BETA"/>
    <property type="match status" value="1"/>
</dbReference>
<proteinExistence type="inferred from homology"/>
<comment type="cofactor">
    <cofactor evidence="2">
        <name>FAD</name>
        <dbReference type="ChEBI" id="CHEBI:57692"/>
    </cofactor>
</comment>
<gene>
    <name evidence="9" type="primary">phrB</name>
    <name evidence="9" type="ORF">L9G74_00820</name>
</gene>
<dbReference type="InterPro" id="IPR006050">
    <property type="entry name" value="DNA_photolyase_N"/>
</dbReference>
<evidence type="ECO:0000256" key="1">
    <source>
        <dbReference type="ARBA" id="ARBA00001932"/>
    </source>
</evidence>
<dbReference type="Gene3D" id="3.40.50.620">
    <property type="entry name" value="HUPs"/>
    <property type="match status" value="1"/>
</dbReference>
<dbReference type="InterPro" id="IPR036155">
    <property type="entry name" value="Crypto/Photolyase_N_sf"/>
</dbReference>
<dbReference type="InterPro" id="IPR014729">
    <property type="entry name" value="Rossmann-like_a/b/a_fold"/>
</dbReference>
<evidence type="ECO:0000256" key="5">
    <source>
        <dbReference type="ARBA" id="ARBA00022827"/>
    </source>
</evidence>
<dbReference type="RefSeq" id="WP_238894335.1">
    <property type="nucleotide sequence ID" value="NZ_JAKOGG010000001.1"/>
</dbReference>
<organism evidence="9 10">
    <name type="scientific">Shewanella electrica</name>
    <dbReference type="NCBI Taxonomy" id="515560"/>
    <lineage>
        <taxon>Bacteria</taxon>
        <taxon>Pseudomonadati</taxon>
        <taxon>Pseudomonadota</taxon>
        <taxon>Gammaproteobacteria</taxon>
        <taxon>Alteromonadales</taxon>
        <taxon>Shewanellaceae</taxon>
        <taxon>Shewanella</taxon>
    </lineage>
</organism>
<keyword evidence="4 7" id="KW-0285">Flavoprotein</keyword>
<dbReference type="PANTHER" id="PTHR11455">
    <property type="entry name" value="CRYPTOCHROME"/>
    <property type="match status" value="1"/>
</dbReference>
<dbReference type="SUPFAM" id="SSF52425">
    <property type="entry name" value="Cryptochrome/photolyase, N-terminal domain"/>
    <property type="match status" value="1"/>
</dbReference>
<keyword evidence="5 7" id="KW-0274">FAD</keyword>
<evidence type="ECO:0000256" key="6">
    <source>
        <dbReference type="ARBA" id="ARBA00022991"/>
    </source>
</evidence>
<keyword evidence="9" id="KW-0456">Lyase</keyword>
<protein>
    <submittedName>
        <fullName evidence="9">Deoxyribodipyrimidine photo-lyase</fullName>
        <ecNumber evidence="9">4.1.99.3</ecNumber>
    </submittedName>
</protein>
<evidence type="ECO:0000256" key="3">
    <source>
        <dbReference type="ARBA" id="ARBA00005862"/>
    </source>
</evidence>
<keyword evidence="10" id="KW-1185">Reference proteome</keyword>
<dbReference type="NCBIfam" id="NF007955">
    <property type="entry name" value="PRK10674.1"/>
    <property type="match status" value="1"/>
</dbReference>
<evidence type="ECO:0000259" key="8">
    <source>
        <dbReference type="PROSITE" id="PS51645"/>
    </source>
</evidence>
<sequence>MKPSTAQQHTVFIWFRQDLRITDNQALTAAVKMARQQQLRLKAVYIATPEQWQQHDVGLKQLDFIQRHLRCLQQALAALGIELSLWHCDTFADVLPLWQQQVAQHKAVAIFAGAEPEINEQQRDQALLDAGLPLNLTNEHCILAPGTVRNQSGEMYRVFTPFFKRWRELAAAKAFVPLPPPAPLASAVSITAPITLPVATGNSEHWRAGEGEAKQRLQQFVRQAAAEYAEQRDFPALDGTSSLSPYLALGVISPRQCLAALLAQFPDAIVDDTSPARTWLAELVWREFYRHLLVAFPHLCMGASFNPLGGQIHWRQADDDFAAWCEGRTGYPIVDAAMRQLNQIGWMHNRLRMIVASFLTKHLLIDWRHGERWFRRQLLDGDLAANNGGWQWSAGTGCDAQPYFRIFNPMTQSEKFDPDASFIRQYVPEVADWSLKQIHHPHNRSAAELFAVSDYPLPIVEHSAARARALDRLSVLKKAN</sequence>
<dbReference type="SUPFAM" id="SSF48173">
    <property type="entry name" value="Cryptochrome/photolyase FAD-binding domain"/>
    <property type="match status" value="1"/>
</dbReference>
<dbReference type="InterPro" id="IPR036134">
    <property type="entry name" value="Crypto/Photolyase_FAD-like_sf"/>
</dbReference>